<dbReference type="AlphaFoldDB" id="A0A091DGX3"/>
<organism evidence="2 3">
    <name type="scientific">Fukomys damarensis</name>
    <name type="common">Damaraland mole rat</name>
    <name type="synonym">Cryptomys damarensis</name>
    <dbReference type="NCBI Taxonomy" id="885580"/>
    <lineage>
        <taxon>Eukaryota</taxon>
        <taxon>Metazoa</taxon>
        <taxon>Chordata</taxon>
        <taxon>Craniata</taxon>
        <taxon>Vertebrata</taxon>
        <taxon>Euteleostomi</taxon>
        <taxon>Mammalia</taxon>
        <taxon>Eutheria</taxon>
        <taxon>Euarchontoglires</taxon>
        <taxon>Glires</taxon>
        <taxon>Rodentia</taxon>
        <taxon>Hystricomorpha</taxon>
        <taxon>Bathyergidae</taxon>
        <taxon>Fukomys</taxon>
    </lineage>
</organism>
<feature type="compositionally biased region" description="Basic residues" evidence="1">
    <location>
        <begin position="643"/>
        <end position="657"/>
    </location>
</feature>
<evidence type="ECO:0000313" key="3">
    <source>
        <dbReference type="Proteomes" id="UP000028990"/>
    </source>
</evidence>
<accession>A0A091DGX3</accession>
<protein>
    <submittedName>
        <fullName evidence="2">Coiled-coil domain-containing protein 15</fullName>
    </submittedName>
</protein>
<dbReference type="STRING" id="885580.ENSFDAP00000022832"/>
<dbReference type="eggNOG" id="ENOG502QU35">
    <property type="taxonomic scope" value="Eukaryota"/>
</dbReference>
<dbReference type="InterPro" id="IPR037693">
    <property type="entry name" value="CCDC15"/>
</dbReference>
<evidence type="ECO:0000256" key="1">
    <source>
        <dbReference type="SAM" id="MobiDB-lite"/>
    </source>
</evidence>
<keyword evidence="3" id="KW-1185">Reference proteome</keyword>
<dbReference type="PANTHER" id="PTHR14817:SF2">
    <property type="entry name" value="COILED-COIL DOMAIN-CONTAINING PROTEIN 15"/>
    <property type="match status" value="1"/>
</dbReference>
<dbReference type="GO" id="GO:0005813">
    <property type="term" value="C:centrosome"/>
    <property type="evidence" value="ECO:0007669"/>
    <property type="project" value="TreeGrafter"/>
</dbReference>
<proteinExistence type="predicted"/>
<evidence type="ECO:0000313" key="2">
    <source>
        <dbReference type="EMBL" id="KFO31389.1"/>
    </source>
</evidence>
<dbReference type="PANTHER" id="PTHR14817">
    <property type="entry name" value="COILED-COIL DOMAIN-CONTAINING PROTEIN 15"/>
    <property type="match status" value="1"/>
</dbReference>
<sequence>MAAALYKLQMIIYYFFIDKDPDLQENESQMPGRMTPFKKHRNTINLPMALNPMKSKDVLAVLAERNQAVVPVGAWVEPASPNSSEIPAYTSAYIIEEELKEQSRRKEEALKHFQRQVKHRVNQQIRLRKKQQLQKSYEAAEKEGSIAMQSFAPAHLTPKSTSVFPSNLNAAFGSSRLPPSQVLRDAIEDGETQNELFQQQAQALSQTMKLARHRLASFKTVSEKMASVFPNGKRKTSLTQEKVKFKNPLFVVMEEKEQNQWHYQDLQNILPEAQGDLIEVQNVESEAQSVEPDTQAIKLAVQSAEPESQAAEPEGQVIKTKTQSIMLKTYSFKLEDGNTELDVQNFLPPSQVFLPKDQSILPKDNCVFPKSQNTLHNCQDQEFLLRNQDVYPPKQDILLKCQDEDFLPEDWDFLHRDQCVLPRDQNILPKCQDQDFLPAHQGFVPRDQYVLPQNRNVLPKCQDQDFLPEDQDFLPRDQCVLPQNEDILPKCQDQDFLPKGQEFISKDHCIIPNCQDQNFLPKDQSVLPKDQNILYKCQKQNFPPIDQEATLKPPAPIMRIRQGKEELPLNVHQDLCRHDQASTRDKVYKYQSGLSAEFQASLAIHSGIEQEEEKKERQKQYLRHRRLFMDIEREQIKEQKRQKEQKKKTEKIKKKKEQQRYVEEQRVIRMSSHGAPYSEEKTSDNLGQLQLEEIKSAREKHQQREKEHVRYVEALRAQVQEKMKLYNITLPPLCFCGPDFWDAHPDTCANNCIFYKNHRAYNRALYSVISSSDVSEGNSALRSAIHNFASAHKRILKKL</sequence>
<name>A0A091DGX3_FUKDA</name>
<reference evidence="2 3" key="1">
    <citation type="submission" date="2013-11" db="EMBL/GenBank/DDBJ databases">
        <title>The Damaraland mole rat (Fukomys damarensis) genome and evolution of African mole rats.</title>
        <authorList>
            <person name="Gladyshev V.N."/>
            <person name="Fang X."/>
        </authorList>
    </citation>
    <scope>NUCLEOTIDE SEQUENCE [LARGE SCALE GENOMIC DNA]</scope>
    <source>
        <tissue evidence="2">Liver</tissue>
    </source>
</reference>
<dbReference type="EMBL" id="KN122286">
    <property type="protein sequence ID" value="KFO31389.1"/>
    <property type="molecule type" value="Genomic_DNA"/>
</dbReference>
<dbReference type="Proteomes" id="UP000028990">
    <property type="component" value="Unassembled WGS sequence"/>
</dbReference>
<gene>
    <name evidence="2" type="ORF">H920_07224</name>
</gene>
<feature type="region of interest" description="Disordered" evidence="1">
    <location>
        <begin position="637"/>
        <end position="658"/>
    </location>
</feature>